<sequence length="120" mass="13228">MYYDQRRLLDARGACGGASCSLRGLPTVAECFSKGGSGQSACNATEILLFSPDRATKHFEGKQFDRPRSFLRLSSLSSARNERKICQKKKNAPLRRVSRIALEVDPQGASPDEGSERHIL</sequence>
<reference evidence="1 2" key="1">
    <citation type="journal article" date="2020" name="Cell">
        <title>Large-Scale Comparative Analyses of Tick Genomes Elucidate Their Genetic Diversity and Vector Capacities.</title>
        <authorList>
            <consortium name="Tick Genome and Microbiome Consortium (TIGMIC)"/>
            <person name="Jia N."/>
            <person name="Wang J."/>
            <person name="Shi W."/>
            <person name="Du L."/>
            <person name="Sun Y."/>
            <person name="Zhan W."/>
            <person name="Jiang J.F."/>
            <person name="Wang Q."/>
            <person name="Zhang B."/>
            <person name="Ji P."/>
            <person name="Bell-Sakyi L."/>
            <person name="Cui X.M."/>
            <person name="Yuan T.T."/>
            <person name="Jiang B.G."/>
            <person name="Yang W.F."/>
            <person name="Lam T.T."/>
            <person name="Chang Q.C."/>
            <person name="Ding S.J."/>
            <person name="Wang X.J."/>
            <person name="Zhu J.G."/>
            <person name="Ruan X.D."/>
            <person name="Zhao L."/>
            <person name="Wei J.T."/>
            <person name="Ye R.Z."/>
            <person name="Que T.C."/>
            <person name="Du C.H."/>
            <person name="Zhou Y.H."/>
            <person name="Cheng J.X."/>
            <person name="Dai P.F."/>
            <person name="Guo W.B."/>
            <person name="Han X.H."/>
            <person name="Huang E.J."/>
            <person name="Li L.F."/>
            <person name="Wei W."/>
            <person name="Gao Y.C."/>
            <person name="Liu J.Z."/>
            <person name="Shao H.Z."/>
            <person name="Wang X."/>
            <person name="Wang C.C."/>
            <person name="Yang T.C."/>
            <person name="Huo Q.B."/>
            <person name="Li W."/>
            <person name="Chen H.Y."/>
            <person name="Chen S.E."/>
            <person name="Zhou L.G."/>
            <person name="Ni X.B."/>
            <person name="Tian J.H."/>
            <person name="Sheng Y."/>
            <person name="Liu T."/>
            <person name="Pan Y.S."/>
            <person name="Xia L.Y."/>
            <person name="Li J."/>
            <person name="Zhao F."/>
            <person name="Cao W.C."/>
        </authorList>
    </citation>
    <scope>NUCLEOTIDE SEQUENCE [LARGE SCALE GENOMIC DNA]</scope>
    <source>
        <strain evidence="1">HaeL-2018</strain>
    </source>
</reference>
<protein>
    <submittedName>
        <fullName evidence="1">Uncharacterized protein</fullName>
    </submittedName>
</protein>
<dbReference type="VEuPathDB" id="VectorBase:HLOH_042668"/>
<name>A0A9J6GMY6_HAELO</name>
<evidence type="ECO:0000313" key="2">
    <source>
        <dbReference type="Proteomes" id="UP000821853"/>
    </source>
</evidence>
<accession>A0A9J6GMY6</accession>
<dbReference type="EMBL" id="JABSTR010000008">
    <property type="protein sequence ID" value="KAH9376965.1"/>
    <property type="molecule type" value="Genomic_DNA"/>
</dbReference>
<comment type="caution">
    <text evidence="1">The sequence shown here is derived from an EMBL/GenBank/DDBJ whole genome shotgun (WGS) entry which is preliminary data.</text>
</comment>
<evidence type="ECO:0000313" key="1">
    <source>
        <dbReference type="EMBL" id="KAH9376965.1"/>
    </source>
</evidence>
<dbReference type="AlphaFoldDB" id="A0A9J6GMY6"/>
<gene>
    <name evidence="1" type="ORF">HPB48_002720</name>
</gene>
<dbReference type="Proteomes" id="UP000821853">
    <property type="component" value="Unassembled WGS sequence"/>
</dbReference>
<keyword evidence="2" id="KW-1185">Reference proteome</keyword>
<proteinExistence type="predicted"/>
<organism evidence="1 2">
    <name type="scientific">Haemaphysalis longicornis</name>
    <name type="common">Bush tick</name>
    <dbReference type="NCBI Taxonomy" id="44386"/>
    <lineage>
        <taxon>Eukaryota</taxon>
        <taxon>Metazoa</taxon>
        <taxon>Ecdysozoa</taxon>
        <taxon>Arthropoda</taxon>
        <taxon>Chelicerata</taxon>
        <taxon>Arachnida</taxon>
        <taxon>Acari</taxon>
        <taxon>Parasitiformes</taxon>
        <taxon>Ixodida</taxon>
        <taxon>Ixodoidea</taxon>
        <taxon>Ixodidae</taxon>
        <taxon>Haemaphysalinae</taxon>
        <taxon>Haemaphysalis</taxon>
    </lineage>
</organism>